<dbReference type="PANTHER" id="PTHR37419">
    <property type="entry name" value="SERINE/THREONINE-PROTEIN KINASE TOXIN HIPA"/>
    <property type="match status" value="1"/>
</dbReference>
<dbReference type="InterPro" id="IPR017508">
    <property type="entry name" value="HipA_N1"/>
</dbReference>
<dbReference type="AlphaFoldDB" id="A0A8H9I5L7"/>
<evidence type="ECO:0000259" key="4">
    <source>
        <dbReference type="Pfam" id="PF07804"/>
    </source>
</evidence>
<comment type="caution">
    <text evidence="6">The sequence shown here is derived from an EMBL/GenBank/DDBJ whole genome shotgun (WGS) entry which is preliminary data.</text>
</comment>
<evidence type="ECO:0000313" key="7">
    <source>
        <dbReference type="Proteomes" id="UP000623776"/>
    </source>
</evidence>
<sequence length="435" mass="48625">MANLTVALNGIEVGRLSLGRSGAMAFRYLPKWLDRPGARAISLSMPLSSASYRGAVVYNFFDNLLPDSEAIRARMQAKFQLATGHPFDLLAAVGRDCIGAIQLYPETDTIPNVRQITAEPLDETDIATLLSGYQELPLGMHRDGDFRISLAGAQEKMALLWHRECWHRPSFATPTSHIFKLPIGFLSHSNIDLRDSNENEWLCLKILEAFGVPVANAELARFEQHTVLVVARFDRRWSSDGSWLMRLPQEDFCQALGIAPALKYENDGGPGIRAGMELLMGSQQATSDRENFFKAQIMFWLLAAIDGHAKNFSVFIEPQTAYRMTPLYDVISAYPLMAKGSLPEAKAKMAMSLKGKNLHYHWSRFLPRHFLSTAQQVGFSRRRTLEIIQSILAQADAAMSRVAALLPDDFPDTVSAPIMEGLGRQLKRLEKDIDQ</sequence>
<dbReference type="Pfam" id="PF13657">
    <property type="entry name" value="Couple_hipA"/>
    <property type="match status" value="1"/>
</dbReference>
<evidence type="ECO:0008006" key="8">
    <source>
        <dbReference type="Google" id="ProtNLM"/>
    </source>
</evidence>
<evidence type="ECO:0000259" key="5">
    <source>
        <dbReference type="Pfam" id="PF13657"/>
    </source>
</evidence>
<dbReference type="GO" id="GO:0005829">
    <property type="term" value="C:cytosol"/>
    <property type="evidence" value="ECO:0007669"/>
    <property type="project" value="TreeGrafter"/>
</dbReference>
<gene>
    <name evidence="6" type="primary">hipA</name>
    <name evidence="6" type="ORF">GCM10007157_30850</name>
</gene>
<reference evidence="7" key="1">
    <citation type="journal article" date="2019" name="Int. J. Syst. Evol. Microbiol.">
        <title>The Global Catalogue of Microorganisms (GCM) 10K type strain sequencing project: providing services to taxonomists for standard genome sequencing and annotation.</title>
        <authorList>
            <consortium name="The Broad Institute Genomics Platform"/>
            <consortium name="The Broad Institute Genome Sequencing Center for Infectious Disease"/>
            <person name="Wu L."/>
            <person name="Ma J."/>
        </authorList>
    </citation>
    <scope>NUCLEOTIDE SEQUENCE [LARGE SCALE GENOMIC DNA]</scope>
    <source>
        <strain evidence="7">KCTC 22154</strain>
    </source>
</reference>
<keyword evidence="3" id="KW-0418">Kinase</keyword>
<feature type="domain" description="HipA N-terminal subdomain 1" evidence="5">
    <location>
        <begin position="4"/>
        <end position="103"/>
    </location>
</feature>
<feature type="domain" description="HipA-like C-terminal" evidence="4">
    <location>
        <begin position="148"/>
        <end position="398"/>
    </location>
</feature>
<dbReference type="CDD" id="cd17808">
    <property type="entry name" value="HipA_Ec_like"/>
    <property type="match status" value="1"/>
</dbReference>
<dbReference type="RefSeq" id="WP_189464066.1">
    <property type="nucleotide sequence ID" value="NZ_BMXN01000025.1"/>
</dbReference>
<evidence type="ECO:0000313" key="6">
    <source>
        <dbReference type="EMBL" id="GGW37476.1"/>
    </source>
</evidence>
<dbReference type="GO" id="GO:0004674">
    <property type="term" value="F:protein serine/threonine kinase activity"/>
    <property type="evidence" value="ECO:0007669"/>
    <property type="project" value="TreeGrafter"/>
</dbReference>
<dbReference type="PANTHER" id="PTHR37419:SF1">
    <property type="entry name" value="SERINE_THREONINE-PROTEIN KINASE TOXIN HIPA"/>
    <property type="match status" value="1"/>
</dbReference>
<dbReference type="Proteomes" id="UP000623776">
    <property type="component" value="Unassembled WGS sequence"/>
</dbReference>
<evidence type="ECO:0000256" key="3">
    <source>
        <dbReference type="ARBA" id="ARBA00022777"/>
    </source>
</evidence>
<keyword evidence="2" id="KW-0808">Transferase</keyword>
<proteinExistence type="inferred from homology"/>
<dbReference type="InterPro" id="IPR052028">
    <property type="entry name" value="HipA_Ser/Thr_kinase"/>
</dbReference>
<name>A0A8H9I5L7_9GAMM</name>
<evidence type="ECO:0000256" key="2">
    <source>
        <dbReference type="ARBA" id="ARBA00022679"/>
    </source>
</evidence>
<protein>
    <recommendedName>
        <fullName evidence="8">Type II toxin-antitoxin system HipA family toxin</fullName>
    </recommendedName>
</protein>
<dbReference type="NCBIfam" id="TIGR03071">
    <property type="entry name" value="couple_hipA"/>
    <property type="match status" value="1"/>
</dbReference>
<evidence type="ECO:0000256" key="1">
    <source>
        <dbReference type="ARBA" id="ARBA00010164"/>
    </source>
</evidence>
<comment type="similarity">
    <text evidence="1">Belongs to the HipA Ser/Thr kinase family.</text>
</comment>
<keyword evidence="7" id="KW-1185">Reference proteome</keyword>
<organism evidence="6 7">
    <name type="scientific">Vreelandella hamiltonii</name>
    <dbReference type="NCBI Taxonomy" id="502829"/>
    <lineage>
        <taxon>Bacteria</taxon>
        <taxon>Pseudomonadati</taxon>
        <taxon>Pseudomonadota</taxon>
        <taxon>Gammaproteobacteria</taxon>
        <taxon>Oceanospirillales</taxon>
        <taxon>Halomonadaceae</taxon>
        <taxon>Vreelandella</taxon>
    </lineage>
</organism>
<accession>A0A8H9I5L7</accession>
<dbReference type="Pfam" id="PF07804">
    <property type="entry name" value="HipA_C"/>
    <property type="match status" value="1"/>
</dbReference>
<dbReference type="EMBL" id="BMXN01000025">
    <property type="protein sequence ID" value="GGW37476.1"/>
    <property type="molecule type" value="Genomic_DNA"/>
</dbReference>
<dbReference type="InterPro" id="IPR012893">
    <property type="entry name" value="HipA-like_C"/>
</dbReference>